<feature type="signal peptide" evidence="2">
    <location>
        <begin position="1"/>
        <end position="26"/>
    </location>
</feature>
<feature type="chain" id="PRO_5041908626" description="Lipoprotein" evidence="2">
    <location>
        <begin position="27"/>
        <end position="215"/>
    </location>
</feature>
<evidence type="ECO:0000256" key="2">
    <source>
        <dbReference type="SAM" id="SignalP"/>
    </source>
</evidence>
<protein>
    <recommendedName>
        <fullName evidence="5">Lipoprotein</fullName>
    </recommendedName>
</protein>
<dbReference type="AlphaFoldDB" id="A0AAE4Z4R9"/>
<proteinExistence type="predicted"/>
<evidence type="ECO:0000256" key="1">
    <source>
        <dbReference type="SAM" id="MobiDB-lite"/>
    </source>
</evidence>
<evidence type="ECO:0000313" key="4">
    <source>
        <dbReference type="Proteomes" id="UP000702544"/>
    </source>
</evidence>
<accession>A0AAE4Z4R9</accession>
<feature type="region of interest" description="Disordered" evidence="1">
    <location>
        <begin position="23"/>
        <end position="51"/>
    </location>
</feature>
<comment type="caution">
    <text evidence="3">The sequence shown here is derived from an EMBL/GenBank/DDBJ whole genome shotgun (WGS) entry which is preliminary data.</text>
</comment>
<organism evidence="3 4">
    <name type="scientific">Candidatus Kutchimonas denitrificans</name>
    <dbReference type="NCBI Taxonomy" id="3056748"/>
    <lineage>
        <taxon>Bacteria</taxon>
        <taxon>Pseudomonadati</taxon>
        <taxon>Gemmatimonadota</taxon>
        <taxon>Gemmatimonadia</taxon>
        <taxon>Candidatus Palauibacterales</taxon>
        <taxon>Candidatus Palauibacteraceae</taxon>
        <taxon>Candidatus Kutchimonas</taxon>
    </lineage>
</organism>
<reference evidence="3 4" key="1">
    <citation type="submission" date="2020-01" db="EMBL/GenBank/DDBJ databases">
        <title>Genomes assembled from Gulf of Kutch pelagic sediment metagenomes.</title>
        <authorList>
            <person name="Chandrashekar M."/>
            <person name="Mahajan M.S."/>
            <person name="Dave K.J."/>
            <person name="Vatsa P."/>
            <person name="Nathani N.M."/>
        </authorList>
    </citation>
    <scope>NUCLEOTIDE SEQUENCE [LARGE SCALE GENOMIC DNA]</scope>
    <source>
        <strain evidence="3">KS3-K002</strain>
    </source>
</reference>
<dbReference type="Proteomes" id="UP000702544">
    <property type="component" value="Unassembled WGS sequence"/>
</dbReference>
<keyword evidence="2" id="KW-0732">Signal</keyword>
<evidence type="ECO:0008006" key="5">
    <source>
        <dbReference type="Google" id="ProtNLM"/>
    </source>
</evidence>
<dbReference type="PROSITE" id="PS51257">
    <property type="entry name" value="PROKAR_LIPOPROTEIN"/>
    <property type="match status" value="1"/>
</dbReference>
<dbReference type="EMBL" id="JAACAK010000012">
    <property type="protein sequence ID" value="NIR73745.1"/>
    <property type="molecule type" value="Genomic_DNA"/>
</dbReference>
<evidence type="ECO:0000313" key="3">
    <source>
        <dbReference type="EMBL" id="NIR73745.1"/>
    </source>
</evidence>
<name>A0AAE4Z4R9_9BACT</name>
<sequence>MIGDTTRGLSGLVAALLVSACGSAPATSDGPERPQPVGQQGDEALPPPGYGTLREDNFTVSLQSGQVQVKVTPLAESVIRLAAPDTYQRLHRLVESRSERIRQLAQRNGLREDPLVMQVSFFTRDVQSAFEPTNLTVLSEGIQYRPIAILPITPDWGREQLKQQEVQRALYLFNPGINLEVAFQVDYRGTISRGWGNIIPTLEAERGRVLSRARR</sequence>
<gene>
    <name evidence="3" type="ORF">GWO12_01320</name>
</gene>